<dbReference type="GO" id="GO:0005576">
    <property type="term" value="C:extracellular region"/>
    <property type="evidence" value="ECO:0007669"/>
    <property type="project" value="UniProtKB-SubCell"/>
</dbReference>
<organism evidence="18 19">
    <name type="scientific">Neoarthrinium moseri</name>
    <dbReference type="NCBI Taxonomy" id="1658444"/>
    <lineage>
        <taxon>Eukaryota</taxon>
        <taxon>Fungi</taxon>
        <taxon>Dikarya</taxon>
        <taxon>Ascomycota</taxon>
        <taxon>Pezizomycotina</taxon>
        <taxon>Sordariomycetes</taxon>
        <taxon>Xylariomycetidae</taxon>
        <taxon>Amphisphaeriales</taxon>
        <taxon>Apiosporaceae</taxon>
        <taxon>Neoarthrinium</taxon>
    </lineage>
</organism>
<keyword evidence="14" id="KW-0449">Lipoprotein</keyword>
<evidence type="ECO:0000256" key="7">
    <source>
        <dbReference type="ARBA" id="ARBA00022622"/>
    </source>
</evidence>
<evidence type="ECO:0000256" key="16">
    <source>
        <dbReference type="SAM" id="SignalP"/>
    </source>
</evidence>
<feature type="domain" description="CFEM" evidence="17">
    <location>
        <begin position="1"/>
        <end position="114"/>
    </location>
</feature>
<name>A0A9P9W9L9_9PEZI</name>
<evidence type="ECO:0000256" key="5">
    <source>
        <dbReference type="ARBA" id="ARBA00022525"/>
    </source>
</evidence>
<evidence type="ECO:0000256" key="14">
    <source>
        <dbReference type="ARBA" id="ARBA00023288"/>
    </source>
</evidence>
<feature type="disulfide bond" evidence="15">
    <location>
        <begin position="44"/>
        <end position="51"/>
    </location>
</feature>
<keyword evidence="13" id="KW-0325">Glycoprotein</keyword>
<evidence type="ECO:0000256" key="3">
    <source>
        <dbReference type="ARBA" id="ARBA00010031"/>
    </source>
</evidence>
<comment type="similarity">
    <text evidence="3">Belongs to the RBT5 family.</text>
</comment>
<keyword evidence="7" id="KW-0336">GPI-anchor</keyword>
<dbReference type="Proteomes" id="UP000829685">
    <property type="component" value="Unassembled WGS sequence"/>
</dbReference>
<keyword evidence="9 16" id="KW-0732">Signal</keyword>
<evidence type="ECO:0000256" key="15">
    <source>
        <dbReference type="PROSITE-ProRule" id="PRU01356"/>
    </source>
</evidence>
<evidence type="ECO:0000256" key="8">
    <source>
        <dbReference type="ARBA" id="ARBA00022723"/>
    </source>
</evidence>
<dbReference type="PANTHER" id="PTHR37928">
    <property type="entry name" value="CFEM DOMAIN PROTEIN (AFU_ORTHOLOGUE AFUA_6G14090)"/>
    <property type="match status" value="1"/>
</dbReference>
<evidence type="ECO:0000256" key="11">
    <source>
        <dbReference type="ARBA" id="ARBA00023136"/>
    </source>
</evidence>
<dbReference type="EMBL" id="JAFIMR010000060">
    <property type="protein sequence ID" value="KAI1852928.1"/>
    <property type="molecule type" value="Genomic_DNA"/>
</dbReference>
<proteinExistence type="inferred from homology"/>
<evidence type="ECO:0000313" key="19">
    <source>
        <dbReference type="Proteomes" id="UP000829685"/>
    </source>
</evidence>
<evidence type="ECO:0000256" key="2">
    <source>
        <dbReference type="ARBA" id="ARBA00004613"/>
    </source>
</evidence>
<comment type="subcellular location">
    <subcellularLocation>
        <location evidence="1">Cell membrane</location>
        <topology evidence="1">Lipid-anchor</topology>
        <topology evidence="1">GPI-anchor</topology>
    </subcellularLocation>
    <subcellularLocation>
        <location evidence="2">Secreted</location>
    </subcellularLocation>
</comment>
<dbReference type="GO" id="GO:0098552">
    <property type="term" value="C:side of membrane"/>
    <property type="evidence" value="ECO:0007669"/>
    <property type="project" value="UniProtKB-KW"/>
</dbReference>
<gene>
    <name evidence="18" type="ORF">JX265_012956</name>
</gene>
<sequence length="150" mass="14427">MQFKNLALSLFVASVAAQDINSLIAQVPTCALSCLLNAGAQVGCDTTDYSCQCSKADALKQAVEPCLAKSCSAEEIGNAQSVSEKICAAVGAVSSVSSAVASATSALSSAASSASASASASASTAVTTGSAGRVEVGVVAAAAGILAFAL</sequence>
<dbReference type="SMART" id="SM00747">
    <property type="entry name" value="CFEM"/>
    <property type="match status" value="1"/>
</dbReference>
<dbReference type="PROSITE" id="PS52012">
    <property type="entry name" value="CFEM"/>
    <property type="match status" value="1"/>
</dbReference>
<dbReference type="InterPro" id="IPR008427">
    <property type="entry name" value="Extracellular_membr_CFEM_dom"/>
</dbReference>
<feature type="chain" id="PRO_5040470962" description="CFEM domain-containing protein" evidence="16">
    <location>
        <begin position="18"/>
        <end position="150"/>
    </location>
</feature>
<evidence type="ECO:0000256" key="13">
    <source>
        <dbReference type="ARBA" id="ARBA00023180"/>
    </source>
</evidence>
<evidence type="ECO:0000256" key="1">
    <source>
        <dbReference type="ARBA" id="ARBA00004609"/>
    </source>
</evidence>
<feature type="binding site" description="axial binding residue" evidence="15">
    <location>
        <position position="48"/>
    </location>
    <ligand>
        <name>heme</name>
        <dbReference type="ChEBI" id="CHEBI:30413"/>
    </ligand>
    <ligandPart>
        <name>Fe</name>
        <dbReference type="ChEBI" id="CHEBI:18248"/>
    </ligandPart>
</feature>
<keyword evidence="11" id="KW-0472">Membrane</keyword>
<keyword evidence="10 15" id="KW-0408">Iron</keyword>
<dbReference type="GO" id="GO:0005886">
    <property type="term" value="C:plasma membrane"/>
    <property type="evidence" value="ECO:0007669"/>
    <property type="project" value="UniProtKB-SubCell"/>
</dbReference>
<dbReference type="InterPro" id="IPR051735">
    <property type="entry name" value="CFEM_domain"/>
</dbReference>
<comment type="caution">
    <text evidence="15">Lacks conserved residue(s) required for the propagation of feature annotation.</text>
</comment>
<keyword evidence="19" id="KW-1185">Reference proteome</keyword>
<keyword evidence="4" id="KW-1003">Cell membrane</keyword>
<protein>
    <recommendedName>
        <fullName evidence="17">CFEM domain-containing protein</fullName>
    </recommendedName>
</protein>
<evidence type="ECO:0000256" key="6">
    <source>
        <dbReference type="ARBA" id="ARBA00022617"/>
    </source>
</evidence>
<reference evidence="18" key="1">
    <citation type="submission" date="2021-03" db="EMBL/GenBank/DDBJ databases">
        <title>Revisited historic fungal species revealed as producer of novel bioactive compounds through whole genome sequencing and comparative genomics.</title>
        <authorList>
            <person name="Vignolle G.A."/>
            <person name="Hochenegger N."/>
            <person name="Mach R.L."/>
            <person name="Mach-Aigner A.R."/>
            <person name="Javad Rahimi M."/>
            <person name="Salim K.A."/>
            <person name="Chan C.M."/>
            <person name="Lim L.B.L."/>
            <person name="Cai F."/>
            <person name="Druzhinina I.S."/>
            <person name="U'Ren J.M."/>
            <person name="Derntl C."/>
        </authorList>
    </citation>
    <scope>NUCLEOTIDE SEQUENCE</scope>
    <source>
        <strain evidence="18">TUCIM 5799</strain>
    </source>
</reference>
<evidence type="ECO:0000256" key="10">
    <source>
        <dbReference type="ARBA" id="ARBA00023004"/>
    </source>
</evidence>
<evidence type="ECO:0000259" key="17">
    <source>
        <dbReference type="PROSITE" id="PS52012"/>
    </source>
</evidence>
<dbReference type="GO" id="GO:0046872">
    <property type="term" value="F:metal ion binding"/>
    <property type="evidence" value="ECO:0007669"/>
    <property type="project" value="UniProtKB-UniRule"/>
</dbReference>
<accession>A0A9P9W9L9</accession>
<keyword evidence="5" id="KW-0964">Secreted</keyword>
<dbReference type="AlphaFoldDB" id="A0A9P9W9L9"/>
<dbReference type="PANTHER" id="PTHR37928:SF2">
    <property type="entry name" value="GPI ANCHORED CFEM DOMAIN PROTEIN (AFU_ORTHOLOGUE AFUA_6G10580)"/>
    <property type="match status" value="1"/>
</dbReference>
<evidence type="ECO:0000256" key="4">
    <source>
        <dbReference type="ARBA" id="ARBA00022475"/>
    </source>
</evidence>
<keyword evidence="6 15" id="KW-0349">Heme</keyword>
<evidence type="ECO:0000256" key="12">
    <source>
        <dbReference type="ARBA" id="ARBA00023157"/>
    </source>
</evidence>
<evidence type="ECO:0000313" key="18">
    <source>
        <dbReference type="EMBL" id="KAI1852928.1"/>
    </source>
</evidence>
<keyword evidence="8 15" id="KW-0479">Metal-binding</keyword>
<feature type="signal peptide" evidence="16">
    <location>
        <begin position="1"/>
        <end position="17"/>
    </location>
</feature>
<evidence type="ECO:0000256" key="9">
    <source>
        <dbReference type="ARBA" id="ARBA00022729"/>
    </source>
</evidence>
<dbReference type="Pfam" id="PF05730">
    <property type="entry name" value="CFEM"/>
    <property type="match status" value="1"/>
</dbReference>
<comment type="caution">
    <text evidence="18">The sequence shown here is derived from an EMBL/GenBank/DDBJ whole genome shotgun (WGS) entry which is preliminary data.</text>
</comment>
<keyword evidence="12 15" id="KW-1015">Disulfide bond</keyword>